<organism evidence="1">
    <name type="scientific">uncultured Sulfurovum sp</name>
    <dbReference type="NCBI Taxonomy" id="269237"/>
    <lineage>
        <taxon>Bacteria</taxon>
        <taxon>Pseudomonadati</taxon>
        <taxon>Campylobacterota</taxon>
        <taxon>Epsilonproteobacteria</taxon>
        <taxon>Campylobacterales</taxon>
        <taxon>Sulfurovaceae</taxon>
        <taxon>Sulfurovum</taxon>
        <taxon>environmental samples</taxon>
    </lineage>
</organism>
<name>A0A6S6SZ45_9BACT</name>
<dbReference type="EMBL" id="CACVAX010000018">
    <property type="protein sequence ID" value="CAA6807824.1"/>
    <property type="molecule type" value="Genomic_DNA"/>
</dbReference>
<proteinExistence type="predicted"/>
<reference evidence="1" key="1">
    <citation type="submission" date="2020-01" db="EMBL/GenBank/DDBJ databases">
        <authorList>
            <person name="Meier V. D."/>
            <person name="Meier V D."/>
        </authorList>
    </citation>
    <scope>NUCLEOTIDE SEQUENCE</scope>
    <source>
        <strain evidence="1">HLG_WM_MAG_04</strain>
    </source>
</reference>
<sequence length="36" mass="4141">MHDSTLYSIGHGNKTIEKLIDELKSFNIVSSKKSYR</sequence>
<gene>
    <name evidence="1" type="ORF">HELGO_WM3798</name>
</gene>
<protein>
    <submittedName>
        <fullName evidence="1">Uncharacterized protein</fullName>
    </submittedName>
</protein>
<dbReference type="AlphaFoldDB" id="A0A6S6SZ45"/>
<evidence type="ECO:0000313" key="1">
    <source>
        <dbReference type="EMBL" id="CAA6807824.1"/>
    </source>
</evidence>
<accession>A0A6S6SZ45</accession>